<dbReference type="Proteomes" id="UP001642483">
    <property type="component" value="Unassembled WGS sequence"/>
</dbReference>
<protein>
    <submittedName>
        <fullName evidence="1">Uncharacterized protein</fullName>
    </submittedName>
</protein>
<comment type="caution">
    <text evidence="1">The sequence shown here is derived from an EMBL/GenBank/DDBJ whole genome shotgun (WGS) entry which is preliminary data.</text>
</comment>
<evidence type="ECO:0000313" key="1">
    <source>
        <dbReference type="EMBL" id="CAK8692784.1"/>
    </source>
</evidence>
<gene>
    <name evidence="1" type="ORF">CVLEPA_LOCUS26027</name>
</gene>
<proteinExistence type="predicted"/>
<sequence>MVGAHWRFSAETYLFTAYRHTCWLDHFFRRENKRKRFFCFGSKNAKDQRLLLCVHQQMTDSRGLDETCRRAAFWPEDRVLDIPALNTSKAPLPSPHLLRPCFCSHKKKNTVPFEDENQVDQKLESDKNRETSCIRRSIIKRITAEISNILEVSNGKNSRRRTMNK</sequence>
<dbReference type="EMBL" id="CAWYQH010000130">
    <property type="protein sequence ID" value="CAK8692784.1"/>
    <property type="molecule type" value="Genomic_DNA"/>
</dbReference>
<reference evidence="1 2" key="1">
    <citation type="submission" date="2024-02" db="EMBL/GenBank/DDBJ databases">
        <authorList>
            <person name="Daric V."/>
            <person name="Darras S."/>
        </authorList>
    </citation>
    <scope>NUCLEOTIDE SEQUENCE [LARGE SCALE GENOMIC DNA]</scope>
</reference>
<evidence type="ECO:0000313" key="2">
    <source>
        <dbReference type="Proteomes" id="UP001642483"/>
    </source>
</evidence>
<name>A0ABP0GM27_CLALP</name>
<organism evidence="1 2">
    <name type="scientific">Clavelina lepadiformis</name>
    <name type="common">Light-bulb sea squirt</name>
    <name type="synonym">Ascidia lepadiformis</name>
    <dbReference type="NCBI Taxonomy" id="159417"/>
    <lineage>
        <taxon>Eukaryota</taxon>
        <taxon>Metazoa</taxon>
        <taxon>Chordata</taxon>
        <taxon>Tunicata</taxon>
        <taxon>Ascidiacea</taxon>
        <taxon>Aplousobranchia</taxon>
        <taxon>Clavelinidae</taxon>
        <taxon>Clavelina</taxon>
    </lineage>
</organism>
<accession>A0ABP0GM27</accession>
<keyword evidence="2" id="KW-1185">Reference proteome</keyword>